<accession>A0A0F9C078</accession>
<keyword evidence="1" id="KW-0472">Membrane</keyword>
<gene>
    <name evidence="2" type="ORF">LCGC14_2726670</name>
</gene>
<dbReference type="AlphaFoldDB" id="A0A0F9C078"/>
<evidence type="ECO:0000313" key="2">
    <source>
        <dbReference type="EMBL" id="KKK90081.1"/>
    </source>
</evidence>
<sequence length="71" mass="7892">MDLLIWTGAVLSLVGIGGLAWCIRQAFVLRRSNLEEDMMRTRLQRLVAWNLGALLLSAFGLMMVVVGIFLA</sequence>
<keyword evidence="1" id="KW-0812">Transmembrane</keyword>
<protein>
    <submittedName>
        <fullName evidence="2">Uncharacterized protein</fullName>
    </submittedName>
</protein>
<comment type="caution">
    <text evidence="2">The sequence shown here is derived from an EMBL/GenBank/DDBJ whole genome shotgun (WGS) entry which is preliminary data.</text>
</comment>
<organism evidence="2">
    <name type="scientific">marine sediment metagenome</name>
    <dbReference type="NCBI Taxonomy" id="412755"/>
    <lineage>
        <taxon>unclassified sequences</taxon>
        <taxon>metagenomes</taxon>
        <taxon>ecological metagenomes</taxon>
    </lineage>
</organism>
<evidence type="ECO:0000256" key="1">
    <source>
        <dbReference type="SAM" id="Phobius"/>
    </source>
</evidence>
<feature type="transmembrane region" description="Helical" evidence="1">
    <location>
        <begin position="46"/>
        <end position="70"/>
    </location>
</feature>
<reference evidence="2" key="1">
    <citation type="journal article" date="2015" name="Nature">
        <title>Complex archaea that bridge the gap between prokaryotes and eukaryotes.</title>
        <authorList>
            <person name="Spang A."/>
            <person name="Saw J.H."/>
            <person name="Jorgensen S.L."/>
            <person name="Zaremba-Niedzwiedzka K."/>
            <person name="Martijn J."/>
            <person name="Lind A.E."/>
            <person name="van Eijk R."/>
            <person name="Schleper C."/>
            <person name="Guy L."/>
            <person name="Ettema T.J."/>
        </authorList>
    </citation>
    <scope>NUCLEOTIDE SEQUENCE</scope>
</reference>
<proteinExistence type="predicted"/>
<keyword evidence="1" id="KW-1133">Transmembrane helix</keyword>
<dbReference type="EMBL" id="LAZR01049253">
    <property type="protein sequence ID" value="KKK90081.1"/>
    <property type="molecule type" value="Genomic_DNA"/>
</dbReference>
<name>A0A0F9C078_9ZZZZ</name>